<feature type="non-terminal residue" evidence="1">
    <location>
        <position position="582"/>
    </location>
</feature>
<dbReference type="Proteomes" id="UP001150603">
    <property type="component" value="Unassembled WGS sequence"/>
</dbReference>
<organism evidence="1 2">
    <name type="scientific">Linderina macrospora</name>
    <dbReference type="NCBI Taxonomy" id="4868"/>
    <lineage>
        <taxon>Eukaryota</taxon>
        <taxon>Fungi</taxon>
        <taxon>Fungi incertae sedis</taxon>
        <taxon>Zoopagomycota</taxon>
        <taxon>Kickxellomycotina</taxon>
        <taxon>Kickxellomycetes</taxon>
        <taxon>Kickxellales</taxon>
        <taxon>Kickxellaceae</taxon>
        <taxon>Linderina</taxon>
    </lineage>
</organism>
<comment type="caution">
    <text evidence="1">The sequence shown here is derived from an EMBL/GenBank/DDBJ whole genome shotgun (WGS) entry which is preliminary data.</text>
</comment>
<dbReference type="EMBL" id="JANBPW010002695">
    <property type="protein sequence ID" value="KAJ1939915.1"/>
    <property type="molecule type" value="Genomic_DNA"/>
</dbReference>
<accession>A0ACC1J6Y8</accession>
<evidence type="ECO:0000313" key="1">
    <source>
        <dbReference type="EMBL" id="KAJ1939915.1"/>
    </source>
</evidence>
<sequence>MAARLRKGTDLSGNRPRSVEPSSQDNDSSTGSALPATASWASRPPAKKPEPEAKARKPEGGGTMTLRMVPSSRSKASAASATAAASKTTSSAAPAGSPGTAPAAVPVAVATPTAASSSNNNPGTTSNQNSSAQERGKSTASSSDSQVHHPVLQQLSRERKEQLRQQQRQPQSQQQTTEGSAEAGTAKAPSQGKQKSKQTDEQVPVESKKSKTKSKEAPATDTSESKQKSAATPAPAVKQAAAKAAAKTEAKASAEAKAQDTEQTTAGVMTVASADDNDDAKQGGSTADSKTPEMVPDTAAETDAIAGSDTGVGHVTSAQSFQSIADSLFAQLNAKVSTPTTSSVPAFSATTSFNPHLGVGAFPISGVDPLLFPPSSAGGASGSSSLFGAGSAVGAGATSSVFDPFTAQSPSATQWGAVNSSAVNSAYLQSPLSALIGNDNPIAAPLSTSSTAPFGGRQRSRWDFASNGNVDEASAQAELQSVLNRGLPVSPSGPGFTSSRDLGLFSTPAPPGNFSWGSGPLANTVLGNPHGQQQQQQQQPGGAPALPPGLSAAGQRSDSVLRGMAANTPPGIVPPTGGGAPP</sequence>
<gene>
    <name evidence="1" type="ORF">FBU59_003966</name>
</gene>
<proteinExistence type="predicted"/>
<evidence type="ECO:0000313" key="2">
    <source>
        <dbReference type="Proteomes" id="UP001150603"/>
    </source>
</evidence>
<protein>
    <submittedName>
        <fullName evidence="1">Uncharacterized protein</fullName>
    </submittedName>
</protein>
<keyword evidence="2" id="KW-1185">Reference proteome</keyword>
<reference evidence="1" key="1">
    <citation type="submission" date="2022-07" db="EMBL/GenBank/DDBJ databases">
        <title>Phylogenomic reconstructions and comparative analyses of Kickxellomycotina fungi.</title>
        <authorList>
            <person name="Reynolds N.K."/>
            <person name="Stajich J.E."/>
            <person name="Barry K."/>
            <person name="Grigoriev I.V."/>
            <person name="Crous P."/>
            <person name="Smith M.E."/>
        </authorList>
    </citation>
    <scope>NUCLEOTIDE SEQUENCE</scope>
    <source>
        <strain evidence="1">NRRL 5244</strain>
    </source>
</reference>
<name>A0ACC1J6Y8_9FUNG</name>